<evidence type="ECO:0000256" key="1">
    <source>
        <dbReference type="ARBA" id="ARBA00008857"/>
    </source>
</evidence>
<dbReference type="InterPro" id="IPR002104">
    <property type="entry name" value="Integrase_catalytic"/>
</dbReference>
<evidence type="ECO:0000256" key="5">
    <source>
        <dbReference type="PROSITE-ProRule" id="PRU01248"/>
    </source>
</evidence>
<dbReference type="EMBL" id="ADCY02000041">
    <property type="protein sequence ID" value="EJZ50181.1"/>
    <property type="molecule type" value="Genomic_DNA"/>
</dbReference>
<dbReference type="PROSITE" id="PS51898">
    <property type="entry name" value="TYR_RECOMBINASE"/>
    <property type="match status" value="1"/>
</dbReference>
<comment type="caution">
    <text evidence="8">The sequence shown here is derived from an EMBL/GenBank/DDBJ whole genome shotgun (WGS) entry which is preliminary data.</text>
</comment>
<gene>
    <name evidence="8" type="ORF">HMPREF9021_02575</name>
</gene>
<evidence type="ECO:0000256" key="2">
    <source>
        <dbReference type="ARBA" id="ARBA00022908"/>
    </source>
</evidence>
<dbReference type="InterPro" id="IPR044068">
    <property type="entry name" value="CB"/>
</dbReference>
<dbReference type="STRING" id="641147.HMPREF9021_02575"/>
<feature type="domain" description="Core-binding (CB)" evidence="7">
    <location>
        <begin position="1"/>
        <end position="62"/>
    </location>
</feature>
<evidence type="ECO:0000256" key="3">
    <source>
        <dbReference type="ARBA" id="ARBA00023125"/>
    </source>
</evidence>
<dbReference type="Gene3D" id="1.10.150.130">
    <property type="match status" value="1"/>
</dbReference>
<dbReference type="PANTHER" id="PTHR30349">
    <property type="entry name" value="PHAGE INTEGRASE-RELATED"/>
    <property type="match status" value="1"/>
</dbReference>
<dbReference type="HOGENOM" id="CLU_1067578_0_0_4"/>
<keyword evidence="4" id="KW-0233">DNA recombination</keyword>
<dbReference type="RefSeq" id="WP_002642224.1">
    <property type="nucleotide sequence ID" value="NZ_JH815304.1"/>
</dbReference>
<evidence type="ECO:0000313" key="8">
    <source>
        <dbReference type="EMBL" id="EJZ50181.1"/>
    </source>
</evidence>
<evidence type="ECO:0008006" key="10">
    <source>
        <dbReference type="Google" id="ProtNLM"/>
    </source>
</evidence>
<dbReference type="GO" id="GO:0015074">
    <property type="term" value="P:DNA integration"/>
    <property type="evidence" value="ECO:0007669"/>
    <property type="project" value="UniProtKB-KW"/>
</dbReference>
<comment type="similarity">
    <text evidence="1">Belongs to the 'phage' integrase family.</text>
</comment>
<dbReference type="GO" id="GO:0003677">
    <property type="term" value="F:DNA binding"/>
    <property type="evidence" value="ECO:0007669"/>
    <property type="project" value="UniProtKB-UniRule"/>
</dbReference>
<feature type="non-terminal residue" evidence="8">
    <location>
        <position position="1"/>
    </location>
</feature>
<keyword evidence="3 5" id="KW-0238">DNA-binding</keyword>
<dbReference type="Pfam" id="PF00589">
    <property type="entry name" value="Phage_integrase"/>
    <property type="match status" value="1"/>
</dbReference>
<dbReference type="InterPro" id="IPR011010">
    <property type="entry name" value="DNA_brk_join_enz"/>
</dbReference>
<evidence type="ECO:0000259" key="6">
    <source>
        <dbReference type="PROSITE" id="PS51898"/>
    </source>
</evidence>
<protein>
    <recommendedName>
        <fullName evidence="10">Tyr recombinase domain-containing protein</fullName>
    </recommendedName>
</protein>
<name>U6Q3R6_9NEIS</name>
<evidence type="ECO:0000256" key="4">
    <source>
        <dbReference type="ARBA" id="ARBA00023172"/>
    </source>
</evidence>
<dbReference type="PANTHER" id="PTHR30349:SF41">
    <property type="entry name" value="INTEGRASE_RECOMBINASE PROTEIN MJ0367-RELATED"/>
    <property type="match status" value="1"/>
</dbReference>
<dbReference type="Gene3D" id="1.10.443.10">
    <property type="entry name" value="Intergrase catalytic core"/>
    <property type="match status" value="1"/>
</dbReference>
<keyword evidence="2" id="KW-0229">DNA integration</keyword>
<accession>U6Q3R6</accession>
<dbReference type="InterPro" id="IPR013762">
    <property type="entry name" value="Integrase-like_cat_sf"/>
</dbReference>
<dbReference type="SUPFAM" id="SSF56349">
    <property type="entry name" value="DNA breaking-rejoining enzymes"/>
    <property type="match status" value="1"/>
</dbReference>
<proteinExistence type="inferred from homology"/>
<dbReference type="GO" id="GO:0006310">
    <property type="term" value="P:DNA recombination"/>
    <property type="evidence" value="ECO:0007669"/>
    <property type="project" value="UniProtKB-KW"/>
</dbReference>
<feature type="domain" description="Tyr recombinase" evidence="6">
    <location>
        <begin position="79"/>
        <end position="260"/>
    </location>
</feature>
<reference evidence="8 9" key="2">
    <citation type="submission" date="2011-10" db="EMBL/GenBank/DDBJ databases">
        <title>The Genome Sequence of Simonsiella muelleri ATCC 29453.</title>
        <authorList>
            <consortium name="The Broad Institute Genome Sequencing Platform"/>
            <consortium name="The Broad Institute Genome Sequencing Center for Infectious Disease"/>
            <person name="Earl A."/>
            <person name="Ward D."/>
            <person name="Feldgarden M."/>
            <person name="Gevers D."/>
            <person name="Izard J."/>
            <person name="Baranova O.V."/>
            <person name="Blanton J.M."/>
            <person name="Tanner A.C."/>
            <person name="Dewhirst F."/>
            <person name="Young S.K."/>
            <person name="Zeng Q."/>
            <person name="Gargeya S."/>
            <person name="Fitzgerald M."/>
            <person name="Haas B."/>
            <person name="Abouelleil A."/>
            <person name="Alvarado L."/>
            <person name="Arachchi H.M."/>
            <person name="Berlin A."/>
            <person name="Brown A."/>
            <person name="Chapman S.B."/>
            <person name="Chen Z."/>
            <person name="Dunbar C."/>
            <person name="Freedman E."/>
            <person name="Gearin G."/>
            <person name="Goldberg J."/>
            <person name="Griggs A."/>
            <person name="Gujja S."/>
            <person name="Heiman D."/>
            <person name="Howarth C."/>
            <person name="Larson L."/>
            <person name="Lui A."/>
            <person name="MacDonald P.J.P."/>
            <person name="Montmayeur A."/>
            <person name="Murphy C."/>
            <person name="Neiman D."/>
            <person name="Pearson M."/>
            <person name="Priest M."/>
            <person name="Roberts A."/>
            <person name="Saif S."/>
            <person name="Shea T."/>
            <person name="Shenoy N."/>
            <person name="Sisk P."/>
            <person name="Stolte C."/>
            <person name="Sykes S."/>
            <person name="Wortman J."/>
            <person name="Nusbaum C."/>
            <person name="Birren B."/>
        </authorList>
    </citation>
    <scope>NUCLEOTIDE SEQUENCE [LARGE SCALE GENOMIC DNA]</scope>
    <source>
        <strain evidence="8 9">ATCC 29453</strain>
    </source>
</reference>
<dbReference type="eggNOG" id="COG0582">
    <property type="taxonomic scope" value="Bacteria"/>
</dbReference>
<dbReference type="PROSITE" id="PS51900">
    <property type="entry name" value="CB"/>
    <property type="match status" value="1"/>
</dbReference>
<organism evidence="8 9">
    <name type="scientific">Simonsiella muelleri ATCC 29453</name>
    <dbReference type="NCBI Taxonomy" id="641147"/>
    <lineage>
        <taxon>Bacteria</taxon>
        <taxon>Pseudomonadati</taxon>
        <taxon>Pseudomonadota</taxon>
        <taxon>Betaproteobacteria</taxon>
        <taxon>Neisseriales</taxon>
        <taxon>Neisseriaceae</taxon>
        <taxon>Simonsiella</taxon>
    </lineage>
</organism>
<dbReference type="AlphaFoldDB" id="U6Q3R6"/>
<keyword evidence="9" id="KW-1185">Reference proteome</keyword>
<sequence length="260" mass="30215">NTINGVKNSIKSLKTFFSTPKDAPLHEITPQHLNRFLAWRSSAPSSANVEIAFFSAIFEHAQKSDYIDFEKKNPVKGVKKNKIEKRDNYINDKLFDVVYEHADQQMRDLMDIALLTGQRPIDICSLHTSQISDGILNIKQAKTSARLRFEISGSLKEIIDRIAPENGFLFLNKHGKPLNRQLITNWFLNLRKQIMQERPELEEELRNFQFRDLRAKAATDAYLQNDKETARELLGHTSTNMTNRYIRQVKVQKPFNKKKK</sequence>
<evidence type="ECO:0000313" key="9">
    <source>
        <dbReference type="Proteomes" id="UP000017813"/>
    </source>
</evidence>
<dbReference type="Proteomes" id="UP000017813">
    <property type="component" value="Unassembled WGS sequence"/>
</dbReference>
<dbReference type="InterPro" id="IPR050090">
    <property type="entry name" value="Tyrosine_recombinase_XerCD"/>
</dbReference>
<evidence type="ECO:0000259" key="7">
    <source>
        <dbReference type="PROSITE" id="PS51900"/>
    </source>
</evidence>
<dbReference type="InterPro" id="IPR010998">
    <property type="entry name" value="Integrase_recombinase_N"/>
</dbReference>
<reference evidence="8 9" key="1">
    <citation type="submission" date="2010-03" db="EMBL/GenBank/DDBJ databases">
        <authorList>
            <consortium name="The Broad Institute Genome Sequencing Platform"/>
            <person name="Ward D."/>
            <person name="Earl A."/>
            <person name="Feldgarden M."/>
            <person name="Gevers D."/>
            <person name="Young S."/>
            <person name="Zeng Q."/>
            <person name="Koehrsen M."/>
            <person name="Alvarado L."/>
            <person name="Berlin A.M."/>
            <person name="Borenstein D."/>
            <person name="Chapman S.B."/>
            <person name="Chen Z."/>
            <person name="Engels R."/>
            <person name="Freedman E."/>
            <person name="Gellesch M."/>
            <person name="Goldberg J."/>
            <person name="Griggs A."/>
            <person name="Gujja S."/>
            <person name="Heilman E.R."/>
            <person name="Heiman D.I."/>
            <person name="Hepburn T.A."/>
            <person name="Howarth C."/>
            <person name="Jen D."/>
            <person name="Larson L."/>
            <person name="Mehta T."/>
            <person name="Park D."/>
            <person name="Pearson M."/>
            <person name="Richards J."/>
            <person name="Roberts A."/>
            <person name="Saif S."/>
            <person name="Shea T.D."/>
            <person name="Shenoy N."/>
            <person name="Sisk P."/>
            <person name="Stolte C."/>
            <person name="Sykes S.N."/>
            <person name="Walk T."/>
            <person name="White J."/>
            <person name="Yandava C."/>
            <person name="Izard J."/>
            <person name="Baranova O.V."/>
            <person name="Blanton J.M."/>
            <person name="Tanner A.C."/>
            <person name="Dewhirst F."/>
            <person name="Haas B."/>
            <person name="Nusbaum C."/>
            <person name="Birren B."/>
        </authorList>
    </citation>
    <scope>NUCLEOTIDE SEQUENCE [LARGE SCALE GENOMIC DNA]</scope>
    <source>
        <strain evidence="8 9">ATCC 29453</strain>
    </source>
</reference>